<dbReference type="GO" id="GO:0016791">
    <property type="term" value="F:phosphatase activity"/>
    <property type="evidence" value="ECO:0007669"/>
    <property type="project" value="TreeGrafter"/>
</dbReference>
<dbReference type="InterPro" id="IPR052016">
    <property type="entry name" value="Bact_Sigma-Reg"/>
</dbReference>
<dbReference type="GO" id="GO:0000160">
    <property type="term" value="P:phosphorelay signal transduction system"/>
    <property type="evidence" value="ECO:0007669"/>
    <property type="project" value="InterPro"/>
</dbReference>
<keyword evidence="2" id="KW-0597">Phosphoprotein</keyword>
<sequence>MSDAERTMRILVVDDLEINRDLLVRRVSRLGHEARTAVDGVAALELLGAQAWDLVLLDITMPGMDGYETLRRIKADPAIADTPVIMVSAIDQIDSVVRCLELGADDYLVKPFNPVLLQARIESSLAKKRLADHRRARYDALSRELAIGRRIQRGFLPQALPRPSGWELAACCVPARQVSGDFYDVFELPSGALALVLADVCDKGVGAALYMALFRTLLRAMSTHGAPDEAPAATLARAVGFVNDYSVSVHGHENMFSTLFFALLRLDDGSLHYLNAGHESPLLVGSAGTSRLEPTGPAVGLVEGQRWAIGTATLEPGARLLAYTDGVTEAMGLHGAFGEPALLASVAEPFDAPGGLIRRLQERVAQHVGTLEPHDDITLLCVARAGAGGP</sequence>
<dbReference type="SUPFAM" id="SSF81606">
    <property type="entry name" value="PP2C-like"/>
    <property type="match status" value="1"/>
</dbReference>
<dbReference type="PROSITE" id="PS50110">
    <property type="entry name" value="RESPONSE_REGULATORY"/>
    <property type="match status" value="1"/>
</dbReference>
<organism evidence="4 5">
    <name type="scientific">Ramlibacter pinisoli</name>
    <dbReference type="NCBI Taxonomy" id="2682844"/>
    <lineage>
        <taxon>Bacteria</taxon>
        <taxon>Pseudomonadati</taxon>
        <taxon>Pseudomonadota</taxon>
        <taxon>Betaproteobacteria</taxon>
        <taxon>Burkholderiales</taxon>
        <taxon>Comamonadaceae</taxon>
        <taxon>Ramlibacter</taxon>
    </lineage>
</organism>
<dbReference type="SMART" id="SM00448">
    <property type="entry name" value="REC"/>
    <property type="match status" value="1"/>
</dbReference>
<dbReference type="InterPro" id="IPR001789">
    <property type="entry name" value="Sig_transdc_resp-reg_receiver"/>
</dbReference>
<dbReference type="Proteomes" id="UP000469385">
    <property type="component" value="Unassembled WGS sequence"/>
</dbReference>
<dbReference type="RefSeq" id="WP_157397343.1">
    <property type="nucleotide sequence ID" value="NZ_WSEL01000003.1"/>
</dbReference>
<evidence type="ECO:0000256" key="2">
    <source>
        <dbReference type="PROSITE-ProRule" id="PRU00169"/>
    </source>
</evidence>
<dbReference type="Gene3D" id="3.60.40.10">
    <property type="entry name" value="PPM-type phosphatase domain"/>
    <property type="match status" value="1"/>
</dbReference>
<dbReference type="InterPro" id="IPR011006">
    <property type="entry name" value="CheY-like_superfamily"/>
</dbReference>
<dbReference type="InterPro" id="IPR001932">
    <property type="entry name" value="PPM-type_phosphatase-like_dom"/>
</dbReference>
<feature type="modified residue" description="4-aspartylphosphate" evidence="2">
    <location>
        <position position="58"/>
    </location>
</feature>
<dbReference type="AlphaFoldDB" id="A0A6N8IQY8"/>
<dbReference type="Pfam" id="PF07228">
    <property type="entry name" value="SpoIIE"/>
    <property type="match status" value="1"/>
</dbReference>
<evidence type="ECO:0000313" key="4">
    <source>
        <dbReference type="EMBL" id="MVQ29329.1"/>
    </source>
</evidence>
<gene>
    <name evidence="4" type="ORF">GON04_07720</name>
</gene>
<keyword evidence="1" id="KW-0378">Hydrolase</keyword>
<dbReference type="Gene3D" id="3.40.50.2300">
    <property type="match status" value="1"/>
</dbReference>
<dbReference type="EMBL" id="WSEL01000003">
    <property type="protein sequence ID" value="MVQ29329.1"/>
    <property type="molecule type" value="Genomic_DNA"/>
</dbReference>
<proteinExistence type="predicted"/>
<dbReference type="InterPro" id="IPR036457">
    <property type="entry name" value="PPM-type-like_dom_sf"/>
</dbReference>
<keyword evidence="5" id="KW-1185">Reference proteome</keyword>
<accession>A0A6N8IQY8</accession>
<dbReference type="PANTHER" id="PTHR43156">
    <property type="entry name" value="STAGE II SPORULATION PROTEIN E-RELATED"/>
    <property type="match status" value="1"/>
</dbReference>
<feature type="domain" description="Response regulatory" evidence="3">
    <location>
        <begin position="9"/>
        <end position="125"/>
    </location>
</feature>
<dbReference type="PANTHER" id="PTHR43156:SF2">
    <property type="entry name" value="STAGE II SPORULATION PROTEIN E"/>
    <property type="match status" value="1"/>
</dbReference>
<dbReference type="Pfam" id="PF00072">
    <property type="entry name" value="Response_reg"/>
    <property type="match status" value="1"/>
</dbReference>
<reference evidence="4 5" key="1">
    <citation type="submission" date="2019-12" db="EMBL/GenBank/DDBJ databases">
        <authorList>
            <person name="Huq M.A."/>
        </authorList>
    </citation>
    <scope>NUCLEOTIDE SEQUENCE [LARGE SCALE GENOMIC DNA]</scope>
    <source>
        <strain evidence="4 5">MAH-25</strain>
    </source>
</reference>
<name>A0A6N8IQY8_9BURK</name>
<dbReference type="SMART" id="SM00331">
    <property type="entry name" value="PP2C_SIG"/>
    <property type="match status" value="1"/>
</dbReference>
<comment type="caution">
    <text evidence="4">The sequence shown here is derived from an EMBL/GenBank/DDBJ whole genome shotgun (WGS) entry which is preliminary data.</text>
</comment>
<evidence type="ECO:0000313" key="5">
    <source>
        <dbReference type="Proteomes" id="UP000469385"/>
    </source>
</evidence>
<protein>
    <submittedName>
        <fullName evidence="4">SpoIIE family protein phosphatase</fullName>
    </submittedName>
</protein>
<evidence type="ECO:0000256" key="1">
    <source>
        <dbReference type="ARBA" id="ARBA00022801"/>
    </source>
</evidence>
<evidence type="ECO:0000259" key="3">
    <source>
        <dbReference type="PROSITE" id="PS50110"/>
    </source>
</evidence>
<dbReference type="SUPFAM" id="SSF52172">
    <property type="entry name" value="CheY-like"/>
    <property type="match status" value="1"/>
</dbReference>